<proteinExistence type="predicted"/>
<protein>
    <submittedName>
        <fullName evidence="2">Uncharacterized protein</fullName>
    </submittedName>
</protein>
<evidence type="ECO:0000313" key="2">
    <source>
        <dbReference type="EMBL" id="BFO19522.1"/>
    </source>
</evidence>
<accession>A0AAT9HQ99</accession>
<dbReference type="EMBL" id="AP035768">
    <property type="protein sequence ID" value="BFO19522.1"/>
    <property type="molecule type" value="Genomic_DNA"/>
</dbReference>
<sequence>MAWLALNAEPADAVLALTVNFSAWGGYCATIAEALRARYGFDDDACAFFDFFAEPAPELDEAATKAVRTALAEGRLDENRARRQARLLQAYEAAFWTALAETPRGARLLRYAAPPRERDRPAPAVLRGTPTAVGDTGDVDPIGELREFDGQRGDRVLIQPFLARLHQPDPPPAHRTQQLADIGGGNLQGPAVVDDQRQSHFAVHSRDRSRADITHPAKPW</sequence>
<evidence type="ECO:0000256" key="1">
    <source>
        <dbReference type="SAM" id="MobiDB-lite"/>
    </source>
</evidence>
<dbReference type="AlphaFoldDB" id="A0AAT9HQ99"/>
<reference evidence="2" key="1">
    <citation type="submission" date="2024-06" db="EMBL/GenBank/DDBJ databases">
        <authorList>
            <consortium name="consrtm"/>
            <person name="Uemura M."/>
            <person name="Terahara T."/>
        </authorList>
    </citation>
    <scope>NUCLEOTIDE SEQUENCE</scope>
    <source>
        <strain evidence="2">KM77-8</strain>
    </source>
</reference>
<feature type="region of interest" description="Disordered" evidence="1">
    <location>
        <begin position="117"/>
        <end position="140"/>
    </location>
</feature>
<reference evidence="2" key="2">
    <citation type="submission" date="2024-07" db="EMBL/GenBank/DDBJ databases">
        <title>Streptomyces haneummycinica sp. nov., a new antibiotic-producing actinobacterium isolated from marine sediment.</title>
        <authorList>
            <person name="Uemura M."/>
            <person name="Hamada M."/>
            <person name="Hirano S."/>
            <person name="Kobayashi K."/>
            <person name="Ohshiro T."/>
            <person name="Kobayashi T."/>
            <person name="Terahara T."/>
        </authorList>
    </citation>
    <scope>NUCLEOTIDE SEQUENCE</scope>
    <source>
        <strain evidence="2">KM77-8</strain>
    </source>
</reference>
<gene>
    <name evidence="2" type="ORF">SHKM778_59100</name>
</gene>
<feature type="region of interest" description="Disordered" evidence="1">
    <location>
        <begin position="201"/>
        <end position="220"/>
    </location>
</feature>
<dbReference type="InterPro" id="IPR016084">
    <property type="entry name" value="Haem_Oase-like_multi-hlx"/>
</dbReference>
<dbReference type="SUPFAM" id="SSF48613">
    <property type="entry name" value="Heme oxygenase-like"/>
    <property type="match status" value="1"/>
</dbReference>
<organism evidence="2">
    <name type="scientific">Streptomyces haneummycinicus</name>
    <dbReference type="NCBI Taxonomy" id="3074435"/>
    <lineage>
        <taxon>Bacteria</taxon>
        <taxon>Bacillati</taxon>
        <taxon>Actinomycetota</taxon>
        <taxon>Actinomycetes</taxon>
        <taxon>Kitasatosporales</taxon>
        <taxon>Streptomycetaceae</taxon>
        <taxon>Streptomyces</taxon>
    </lineage>
</organism>
<name>A0AAT9HQ99_9ACTN</name>